<evidence type="ECO:0000256" key="4">
    <source>
        <dbReference type="ARBA" id="ARBA00022525"/>
    </source>
</evidence>
<keyword evidence="6 8" id="KW-0378">Hydrolase</keyword>
<dbReference type="Pfam" id="PF03664">
    <property type="entry name" value="Glyco_hydro_62"/>
    <property type="match status" value="1"/>
</dbReference>
<organism evidence="8 9">
    <name type="scientific">Stieleria maiorica</name>
    <dbReference type="NCBI Taxonomy" id="2795974"/>
    <lineage>
        <taxon>Bacteria</taxon>
        <taxon>Pseudomonadati</taxon>
        <taxon>Planctomycetota</taxon>
        <taxon>Planctomycetia</taxon>
        <taxon>Pirellulales</taxon>
        <taxon>Pirellulaceae</taxon>
        <taxon>Stieleria</taxon>
    </lineage>
</organism>
<dbReference type="EMBL" id="CP036264">
    <property type="protein sequence ID" value="QEF99390.1"/>
    <property type="molecule type" value="Genomic_DNA"/>
</dbReference>
<evidence type="ECO:0000313" key="8">
    <source>
        <dbReference type="EMBL" id="QEF99390.1"/>
    </source>
</evidence>
<reference evidence="8 9" key="1">
    <citation type="submission" date="2019-02" db="EMBL/GenBank/DDBJ databases">
        <title>Planctomycetal bacteria perform biofilm scaping via a novel small molecule.</title>
        <authorList>
            <person name="Jeske O."/>
            <person name="Boedeker C."/>
            <person name="Wiegand S."/>
            <person name="Breitling P."/>
            <person name="Kallscheuer N."/>
            <person name="Jogler M."/>
            <person name="Rohde M."/>
            <person name="Petersen J."/>
            <person name="Medema M.H."/>
            <person name="Surup F."/>
            <person name="Jogler C."/>
        </authorList>
    </citation>
    <scope>NUCLEOTIDE SEQUENCE [LARGE SCALE GENOMIC DNA]</scope>
    <source>
        <strain evidence="8 9">Mal15</strain>
    </source>
</reference>
<dbReference type="AlphaFoldDB" id="A0A5B9MHC5"/>
<dbReference type="KEGG" id="smam:Mal15_34540"/>
<dbReference type="Gene3D" id="2.115.10.20">
    <property type="entry name" value="Glycosyl hydrolase domain, family 43"/>
    <property type="match status" value="1"/>
</dbReference>
<accession>A0A5B9MHC5</accession>
<keyword evidence="7 8" id="KW-0326">Glycosidase</keyword>
<evidence type="ECO:0000256" key="5">
    <source>
        <dbReference type="ARBA" id="ARBA00022729"/>
    </source>
</evidence>
<comment type="catalytic activity">
    <reaction evidence="1">
        <text>Hydrolysis of terminal non-reducing alpha-L-arabinofuranoside residues in alpha-L-arabinosides.</text>
        <dbReference type="EC" id="3.2.1.55"/>
    </reaction>
</comment>
<comment type="subcellular location">
    <subcellularLocation>
        <location evidence="2">Secreted</location>
    </subcellularLocation>
</comment>
<evidence type="ECO:0000256" key="7">
    <source>
        <dbReference type="ARBA" id="ARBA00023295"/>
    </source>
</evidence>
<evidence type="ECO:0000256" key="3">
    <source>
        <dbReference type="ARBA" id="ARBA00012670"/>
    </source>
</evidence>
<dbReference type="InterPro" id="IPR023296">
    <property type="entry name" value="Glyco_hydro_beta-prop_sf"/>
</dbReference>
<evidence type="ECO:0000256" key="6">
    <source>
        <dbReference type="ARBA" id="ARBA00022801"/>
    </source>
</evidence>
<dbReference type="GO" id="GO:0046373">
    <property type="term" value="P:L-arabinose metabolic process"/>
    <property type="evidence" value="ECO:0007669"/>
    <property type="project" value="InterPro"/>
</dbReference>
<dbReference type="CDD" id="cd08987">
    <property type="entry name" value="GH62"/>
    <property type="match status" value="1"/>
</dbReference>
<proteinExistence type="predicted"/>
<keyword evidence="5" id="KW-0732">Signal</keyword>
<evidence type="ECO:0000256" key="1">
    <source>
        <dbReference type="ARBA" id="ARBA00001462"/>
    </source>
</evidence>
<dbReference type="RefSeq" id="WP_147868790.1">
    <property type="nucleotide sequence ID" value="NZ_CP036264.1"/>
</dbReference>
<name>A0A5B9MHC5_9BACT</name>
<dbReference type="InterPro" id="IPR005193">
    <property type="entry name" value="GH62_arabinosidase"/>
</dbReference>
<dbReference type="Proteomes" id="UP000321353">
    <property type="component" value="Chromosome"/>
</dbReference>
<dbReference type="SUPFAM" id="SSF75005">
    <property type="entry name" value="Arabinanase/levansucrase/invertase"/>
    <property type="match status" value="1"/>
</dbReference>
<dbReference type="PANTHER" id="PTHR40631">
    <property type="entry name" value="ALPHA-L-ARABINOFURANOSIDASE AXHA-2-RELATED"/>
    <property type="match status" value="1"/>
</dbReference>
<dbReference type="EC" id="3.2.1.55" evidence="3"/>
<gene>
    <name evidence="8" type="primary">xynC</name>
    <name evidence="8" type="ORF">Mal15_34540</name>
</gene>
<dbReference type="GO" id="GO:0005576">
    <property type="term" value="C:extracellular region"/>
    <property type="evidence" value="ECO:0007669"/>
    <property type="project" value="UniProtKB-SubCell"/>
</dbReference>
<sequence>MRHDKVPLAVFSFTLLFGIGGLAPRLPVMAQQDAETKADDAAGVAIDDAFESGDFHWRVGPPLLEIDQQRLPASPDHPWLAVKDPSIVRHAGRWHLFCTLRKQKSGDGRIRIGYLSFADWADAKHADWSVLDLTMGYHGAPQIFYFRPQRKWYLIYQAADDTRGLKYGPCFSTNDSLDAPERWTRPEPLYVVKDGAKAGLDFWVICDDAKAHLFFTTLNGQMWRAETALEQFPDRGWSDPQVVLQADIFEASHTYALKGRQQYLTVVEAQAGRRRYFKAFVSESLEGTWTPLSATRDSPFVSPVNVVNQEQSWATSYSHGELIRSGSDQRLEVDPENLQLLFQGADDAQYQRGSYGDIPWRLGLLQAQ</sequence>
<dbReference type="GO" id="GO:0046556">
    <property type="term" value="F:alpha-L-arabinofuranosidase activity"/>
    <property type="evidence" value="ECO:0007669"/>
    <property type="project" value="UniProtKB-EC"/>
</dbReference>
<protein>
    <recommendedName>
        <fullName evidence="3">non-reducing end alpha-L-arabinofuranosidase</fullName>
        <ecNumber evidence="3">3.2.1.55</ecNumber>
    </recommendedName>
</protein>
<keyword evidence="4" id="KW-0964">Secreted</keyword>
<keyword evidence="9" id="KW-1185">Reference proteome</keyword>
<dbReference type="PANTHER" id="PTHR40631:SF2">
    <property type="entry name" value="ALPHA-L-ARABINOFURANOSIDASE"/>
    <property type="match status" value="1"/>
</dbReference>
<evidence type="ECO:0000256" key="2">
    <source>
        <dbReference type="ARBA" id="ARBA00004613"/>
    </source>
</evidence>
<evidence type="ECO:0000313" key="9">
    <source>
        <dbReference type="Proteomes" id="UP000321353"/>
    </source>
</evidence>